<dbReference type="PANTHER" id="PTHR12346">
    <property type="entry name" value="SIN3B-RELATED"/>
    <property type="match status" value="1"/>
</dbReference>
<dbReference type="Gene3D" id="1.20.1160.11">
    <property type="entry name" value="Paired amphipathic helix"/>
    <property type="match status" value="2"/>
</dbReference>
<dbReference type="InterPro" id="IPR003822">
    <property type="entry name" value="PAH"/>
</dbReference>
<dbReference type="Proteomes" id="UP001157006">
    <property type="component" value="Chromosome 1L"/>
</dbReference>
<proteinExistence type="predicted"/>
<dbReference type="GO" id="GO:0000785">
    <property type="term" value="C:chromatin"/>
    <property type="evidence" value="ECO:0007669"/>
    <property type="project" value="TreeGrafter"/>
</dbReference>
<sequence length="172" mass="20318">MDQCTKNAIEFLKEIKGRLIQDKYDEFVKAFKDYRAQRIEVFDLMDKMKEIFKGQRDLILRLNTFMPVGYELELPLEDEQSLPKKHVKLEDATRFLNKIKAQFHGVDDHTYRSFMKILIIYYKKNISFTMVCKEATTLLQGHPDLLDEFYDFLPKAISAHYVGGRNPVRGDI</sequence>
<evidence type="ECO:0000256" key="4">
    <source>
        <dbReference type="PROSITE-ProRule" id="PRU00810"/>
    </source>
</evidence>
<reference evidence="5 6" key="1">
    <citation type="submission" date="2023-01" db="EMBL/GenBank/DDBJ databases">
        <authorList>
            <person name="Kreplak J."/>
        </authorList>
    </citation>
    <scope>NUCLEOTIDE SEQUENCE [LARGE SCALE GENOMIC DNA]</scope>
</reference>
<evidence type="ECO:0000313" key="5">
    <source>
        <dbReference type="EMBL" id="CAI8587756.1"/>
    </source>
</evidence>
<dbReference type="GO" id="GO:0000122">
    <property type="term" value="P:negative regulation of transcription by RNA polymerase II"/>
    <property type="evidence" value="ECO:0007669"/>
    <property type="project" value="TreeGrafter"/>
</dbReference>
<name>A0AAV0YNQ0_VICFA</name>
<evidence type="ECO:0000256" key="3">
    <source>
        <dbReference type="ARBA" id="ARBA00023242"/>
    </source>
</evidence>
<organism evidence="5 6">
    <name type="scientific">Vicia faba</name>
    <name type="common">Broad bean</name>
    <name type="synonym">Faba vulgaris</name>
    <dbReference type="NCBI Taxonomy" id="3906"/>
    <lineage>
        <taxon>Eukaryota</taxon>
        <taxon>Viridiplantae</taxon>
        <taxon>Streptophyta</taxon>
        <taxon>Embryophyta</taxon>
        <taxon>Tracheophyta</taxon>
        <taxon>Spermatophyta</taxon>
        <taxon>Magnoliopsida</taxon>
        <taxon>eudicotyledons</taxon>
        <taxon>Gunneridae</taxon>
        <taxon>Pentapetalae</taxon>
        <taxon>rosids</taxon>
        <taxon>fabids</taxon>
        <taxon>Fabales</taxon>
        <taxon>Fabaceae</taxon>
        <taxon>Papilionoideae</taxon>
        <taxon>50 kb inversion clade</taxon>
        <taxon>NPAAA clade</taxon>
        <taxon>Hologalegina</taxon>
        <taxon>IRL clade</taxon>
        <taxon>Fabeae</taxon>
        <taxon>Vicia</taxon>
    </lineage>
</organism>
<dbReference type="Pfam" id="PF02671">
    <property type="entry name" value="PAH"/>
    <property type="match status" value="2"/>
</dbReference>
<comment type="subcellular location">
    <subcellularLocation>
        <location evidence="1 4">Nucleus</location>
    </subcellularLocation>
</comment>
<accession>A0AAV0YNQ0</accession>
<dbReference type="PROSITE" id="PS51477">
    <property type="entry name" value="PAH"/>
    <property type="match status" value="2"/>
</dbReference>
<dbReference type="InterPro" id="IPR039774">
    <property type="entry name" value="Sin3-like"/>
</dbReference>
<keyword evidence="6" id="KW-1185">Reference proteome</keyword>
<dbReference type="GO" id="GO:0003714">
    <property type="term" value="F:transcription corepressor activity"/>
    <property type="evidence" value="ECO:0007669"/>
    <property type="project" value="InterPro"/>
</dbReference>
<protein>
    <submittedName>
        <fullName evidence="5">Uncharacterized protein</fullName>
    </submittedName>
</protein>
<dbReference type="PANTHER" id="PTHR12346:SF0">
    <property type="entry name" value="SIN3A, ISOFORM G"/>
    <property type="match status" value="1"/>
</dbReference>
<gene>
    <name evidence="5" type="ORF">VFH_I315080</name>
</gene>
<dbReference type="AlphaFoldDB" id="A0AAV0YNQ0"/>
<dbReference type="GO" id="GO:0000118">
    <property type="term" value="C:histone deacetylase complex"/>
    <property type="evidence" value="ECO:0007669"/>
    <property type="project" value="TreeGrafter"/>
</dbReference>
<evidence type="ECO:0000313" key="6">
    <source>
        <dbReference type="Proteomes" id="UP001157006"/>
    </source>
</evidence>
<dbReference type="SUPFAM" id="SSF47762">
    <property type="entry name" value="PAH2 domain"/>
    <property type="match status" value="2"/>
</dbReference>
<dbReference type="EMBL" id="OX451736">
    <property type="protein sequence ID" value="CAI8587756.1"/>
    <property type="molecule type" value="Genomic_DNA"/>
</dbReference>
<dbReference type="InterPro" id="IPR036600">
    <property type="entry name" value="PAH_sf"/>
</dbReference>
<keyword evidence="2" id="KW-0678">Repressor</keyword>
<evidence type="ECO:0000256" key="2">
    <source>
        <dbReference type="ARBA" id="ARBA00022491"/>
    </source>
</evidence>
<evidence type="ECO:0000256" key="1">
    <source>
        <dbReference type="ARBA" id="ARBA00004123"/>
    </source>
</evidence>
<keyword evidence="3 4" id="KW-0539">Nucleus</keyword>